<reference evidence="2 3" key="1">
    <citation type="submission" date="2014-04" db="EMBL/GenBank/DDBJ databases">
        <authorList>
            <consortium name="DOE Joint Genome Institute"/>
            <person name="Kuo A."/>
            <person name="Kohler A."/>
            <person name="Nagy L.G."/>
            <person name="Floudas D."/>
            <person name="Copeland A."/>
            <person name="Barry K.W."/>
            <person name="Cichocki N."/>
            <person name="Veneault-Fourrey C."/>
            <person name="LaButti K."/>
            <person name="Lindquist E.A."/>
            <person name="Lipzen A."/>
            <person name="Lundell T."/>
            <person name="Morin E."/>
            <person name="Murat C."/>
            <person name="Sun H."/>
            <person name="Tunlid A."/>
            <person name="Henrissat B."/>
            <person name="Grigoriev I.V."/>
            <person name="Hibbett D.S."/>
            <person name="Martin F."/>
            <person name="Nordberg H.P."/>
            <person name="Cantor M.N."/>
            <person name="Hua S.X."/>
        </authorList>
    </citation>
    <scope>NUCLEOTIDE SEQUENCE [LARGE SCALE GENOMIC DNA]</scope>
    <source>
        <strain evidence="2 3">LaAM-08-1</strain>
    </source>
</reference>
<dbReference type="STRING" id="1095629.A0A0C9WJE6"/>
<dbReference type="Proteomes" id="UP000054477">
    <property type="component" value="Unassembled WGS sequence"/>
</dbReference>
<gene>
    <name evidence="2" type="ORF">K443DRAFT_110198</name>
</gene>
<evidence type="ECO:0000313" key="2">
    <source>
        <dbReference type="EMBL" id="KIJ94559.1"/>
    </source>
</evidence>
<dbReference type="EMBL" id="KN838787">
    <property type="protein sequence ID" value="KIJ94559.1"/>
    <property type="molecule type" value="Genomic_DNA"/>
</dbReference>
<proteinExistence type="predicted"/>
<protein>
    <submittedName>
        <fullName evidence="2">Uncharacterized protein</fullName>
    </submittedName>
</protein>
<dbReference type="OrthoDB" id="2688210at2759"/>
<sequence length="367" mass="42462">MPRINQDPTNVACPDFAGAAYADVRQIMSNNGQVNNEQVAQQLTTAWNLTHEQEIEAWHQQVQIDTVEQEELTRLAREEEDRRQAEEERLKEEERREQEKKRPKMNDFDKGHMVSDHVLPRPSQFSIGKLKSFSYVELWYFTDEGCREAQDFSRAQSDDAYSLTKVDDLVALKPVTSFKASRNVIPDADLTWNQLNISKNTLIWYMEICGWLQKHTQSFAHFYFNLELDPMHARPNGEKVLIIYHAKVRRQWHDNLSRGQGFNIAPINQKLLDMVAEEVWDKIKTEAIKKVSTLSEPHLTHTKVFSPSFTTHSHITFVTKPIPSPHHTTPCHAILPCTHMRYTKTSTKNMANTLPCHPLTTGHAIHT</sequence>
<name>A0A0C9WJE6_9AGAR</name>
<accession>A0A0C9WJE6</accession>
<dbReference type="AlphaFoldDB" id="A0A0C9WJE6"/>
<keyword evidence="3" id="KW-1185">Reference proteome</keyword>
<dbReference type="HOGENOM" id="CLU_052398_1_0_1"/>
<evidence type="ECO:0000313" key="3">
    <source>
        <dbReference type="Proteomes" id="UP000054477"/>
    </source>
</evidence>
<evidence type="ECO:0000256" key="1">
    <source>
        <dbReference type="SAM" id="MobiDB-lite"/>
    </source>
</evidence>
<organism evidence="2 3">
    <name type="scientific">Laccaria amethystina LaAM-08-1</name>
    <dbReference type="NCBI Taxonomy" id="1095629"/>
    <lineage>
        <taxon>Eukaryota</taxon>
        <taxon>Fungi</taxon>
        <taxon>Dikarya</taxon>
        <taxon>Basidiomycota</taxon>
        <taxon>Agaricomycotina</taxon>
        <taxon>Agaricomycetes</taxon>
        <taxon>Agaricomycetidae</taxon>
        <taxon>Agaricales</taxon>
        <taxon>Agaricineae</taxon>
        <taxon>Hydnangiaceae</taxon>
        <taxon>Laccaria</taxon>
    </lineage>
</organism>
<reference evidence="3" key="2">
    <citation type="submission" date="2015-01" db="EMBL/GenBank/DDBJ databases">
        <title>Evolutionary Origins and Diversification of the Mycorrhizal Mutualists.</title>
        <authorList>
            <consortium name="DOE Joint Genome Institute"/>
            <consortium name="Mycorrhizal Genomics Consortium"/>
            <person name="Kohler A."/>
            <person name="Kuo A."/>
            <person name="Nagy L.G."/>
            <person name="Floudas D."/>
            <person name="Copeland A."/>
            <person name="Barry K.W."/>
            <person name="Cichocki N."/>
            <person name="Veneault-Fourrey C."/>
            <person name="LaButti K."/>
            <person name="Lindquist E.A."/>
            <person name="Lipzen A."/>
            <person name="Lundell T."/>
            <person name="Morin E."/>
            <person name="Murat C."/>
            <person name="Riley R."/>
            <person name="Ohm R."/>
            <person name="Sun H."/>
            <person name="Tunlid A."/>
            <person name="Henrissat B."/>
            <person name="Grigoriev I.V."/>
            <person name="Hibbett D.S."/>
            <person name="Martin F."/>
        </authorList>
    </citation>
    <scope>NUCLEOTIDE SEQUENCE [LARGE SCALE GENOMIC DNA]</scope>
    <source>
        <strain evidence="3">LaAM-08-1</strain>
    </source>
</reference>
<feature type="region of interest" description="Disordered" evidence="1">
    <location>
        <begin position="75"/>
        <end position="113"/>
    </location>
</feature>